<dbReference type="EMBL" id="WPIN01000021">
    <property type="protein sequence ID" value="MVM35238.1"/>
    <property type="molecule type" value="Genomic_DNA"/>
</dbReference>
<sequence length="218" mass="24278">MSVIYSINGVLFSQFGVIVSGSDGILDGLELKDPFTVEWPDAHGEVVDLTRPRYKPRQIKLDCCLVATDEVDFVSKVNAMEAQFLKSETQRLSISVLSAKPMVYEIYMRSGISIKKKWRQGKKMFGQFTLELTEPQPIKYTLVGAGATTATITITAVTPVKLHWGDGSVTIAQGTNQTYTHNYGGSSGVLYYLIIAGELERFTEHSKTNLTVLWPRLY</sequence>
<evidence type="ECO:0000313" key="2">
    <source>
        <dbReference type="Proteomes" id="UP000436006"/>
    </source>
</evidence>
<accession>A0A7K1SN63</accession>
<dbReference type="AlphaFoldDB" id="A0A7K1SN63"/>
<gene>
    <name evidence="1" type="ORF">GO755_34775</name>
</gene>
<name>A0A7K1SN63_9BACT</name>
<evidence type="ECO:0000313" key="1">
    <source>
        <dbReference type="EMBL" id="MVM35238.1"/>
    </source>
</evidence>
<dbReference type="Proteomes" id="UP000436006">
    <property type="component" value="Unassembled WGS sequence"/>
</dbReference>
<organism evidence="1 2">
    <name type="scientific">Spirosoma arboris</name>
    <dbReference type="NCBI Taxonomy" id="2682092"/>
    <lineage>
        <taxon>Bacteria</taxon>
        <taxon>Pseudomonadati</taxon>
        <taxon>Bacteroidota</taxon>
        <taxon>Cytophagia</taxon>
        <taxon>Cytophagales</taxon>
        <taxon>Cytophagaceae</taxon>
        <taxon>Spirosoma</taxon>
    </lineage>
</organism>
<reference evidence="1 2" key="1">
    <citation type="submission" date="2019-12" db="EMBL/GenBank/DDBJ databases">
        <title>Spirosoma sp. HMF4905 genome sequencing and assembly.</title>
        <authorList>
            <person name="Kang H."/>
            <person name="Cha I."/>
            <person name="Kim H."/>
            <person name="Joh K."/>
        </authorList>
    </citation>
    <scope>NUCLEOTIDE SEQUENCE [LARGE SCALE GENOMIC DNA]</scope>
    <source>
        <strain evidence="1 2">HMF4905</strain>
    </source>
</reference>
<dbReference type="RefSeq" id="WP_157590045.1">
    <property type="nucleotide sequence ID" value="NZ_WPIN01000021.1"/>
</dbReference>
<protein>
    <recommendedName>
        <fullName evidence="3">Phage tail protein</fullName>
    </recommendedName>
</protein>
<proteinExistence type="predicted"/>
<comment type="caution">
    <text evidence="1">The sequence shown here is derived from an EMBL/GenBank/DDBJ whole genome shotgun (WGS) entry which is preliminary data.</text>
</comment>
<keyword evidence="2" id="KW-1185">Reference proteome</keyword>
<evidence type="ECO:0008006" key="3">
    <source>
        <dbReference type="Google" id="ProtNLM"/>
    </source>
</evidence>